<evidence type="ECO:0000256" key="1">
    <source>
        <dbReference type="ARBA" id="ARBA00023015"/>
    </source>
</evidence>
<proteinExistence type="predicted"/>
<dbReference type="EMBL" id="BONJ01000001">
    <property type="protein sequence ID" value="GIG12030.1"/>
    <property type="molecule type" value="Genomic_DNA"/>
</dbReference>
<evidence type="ECO:0000256" key="2">
    <source>
        <dbReference type="ARBA" id="ARBA00023163"/>
    </source>
</evidence>
<evidence type="ECO:0000256" key="4">
    <source>
        <dbReference type="SAM" id="Phobius"/>
    </source>
</evidence>
<feature type="region of interest" description="Disordered" evidence="3">
    <location>
        <begin position="95"/>
        <end position="114"/>
    </location>
</feature>
<keyword evidence="4" id="KW-1133">Transmembrane helix</keyword>
<keyword evidence="2" id="KW-0804">Transcription</keyword>
<dbReference type="Gene3D" id="1.10.10.1320">
    <property type="entry name" value="Anti-sigma factor, zinc-finger domain"/>
    <property type="match status" value="1"/>
</dbReference>
<feature type="compositionally biased region" description="Low complexity" evidence="3">
    <location>
        <begin position="95"/>
        <end position="112"/>
    </location>
</feature>
<keyword evidence="4" id="KW-0812">Transmembrane</keyword>
<reference evidence="6" key="1">
    <citation type="submission" date="2021-01" db="EMBL/GenBank/DDBJ databases">
        <title>Whole genome shotgun sequence of Catellatospora methionotrophica NBRC 14553.</title>
        <authorList>
            <person name="Komaki H."/>
            <person name="Tamura T."/>
        </authorList>
    </citation>
    <scope>NUCLEOTIDE SEQUENCE</scope>
    <source>
        <strain evidence="6">NBRC 14553</strain>
    </source>
</reference>
<dbReference type="Pfam" id="PF10099">
    <property type="entry name" value="RskA_C"/>
    <property type="match status" value="1"/>
</dbReference>
<dbReference type="InterPro" id="IPR018764">
    <property type="entry name" value="RskA_C"/>
</dbReference>
<evidence type="ECO:0000259" key="5">
    <source>
        <dbReference type="Pfam" id="PF10099"/>
    </source>
</evidence>
<sequence>MQHLTQDQLIQLAFDEPDTSAATEHVAGCEQCRGELRDLQQLSIVLAASSQVRDLPAPPPQLWDRIAQQTGVAAPAPAPAPAPVQPAAPVVAPVAARSASARPPGRSGASRPGARRGMARLSVAAAAVAVALVIGAVVGSWWTRPAVVAQPTVLAAADLAAYGTTPKTATGQAHLVQGHRLRLHVAGLPTIDGYYEVWLIDPDTMRMFSIGTLGSAADGEFTLPANTDLGAYRLVDVSAEHFDNDTAHSGESLLRGLLA</sequence>
<protein>
    <recommendedName>
        <fullName evidence="5">Anti-sigma K factor RskA C-terminal domain-containing protein</fullName>
    </recommendedName>
</protein>
<keyword evidence="7" id="KW-1185">Reference proteome</keyword>
<evidence type="ECO:0000256" key="3">
    <source>
        <dbReference type="SAM" id="MobiDB-lite"/>
    </source>
</evidence>
<dbReference type="Proteomes" id="UP000660339">
    <property type="component" value="Unassembled WGS sequence"/>
</dbReference>
<feature type="domain" description="Anti-sigma K factor RskA C-terminal" evidence="5">
    <location>
        <begin position="123"/>
        <end position="245"/>
    </location>
</feature>
<evidence type="ECO:0000313" key="6">
    <source>
        <dbReference type="EMBL" id="GIG12030.1"/>
    </source>
</evidence>
<feature type="transmembrane region" description="Helical" evidence="4">
    <location>
        <begin position="121"/>
        <end position="142"/>
    </location>
</feature>
<comment type="caution">
    <text evidence="6">The sequence shown here is derived from an EMBL/GenBank/DDBJ whole genome shotgun (WGS) entry which is preliminary data.</text>
</comment>
<evidence type="ECO:0000313" key="7">
    <source>
        <dbReference type="Proteomes" id="UP000660339"/>
    </source>
</evidence>
<keyword evidence="4" id="KW-0472">Membrane</keyword>
<dbReference type="RefSeq" id="WP_166380407.1">
    <property type="nucleotide sequence ID" value="NZ_BAAATT010000011.1"/>
</dbReference>
<accession>A0A8J3LG42</accession>
<organism evidence="6 7">
    <name type="scientific">Catellatospora methionotrophica</name>
    <dbReference type="NCBI Taxonomy" id="121620"/>
    <lineage>
        <taxon>Bacteria</taxon>
        <taxon>Bacillati</taxon>
        <taxon>Actinomycetota</taxon>
        <taxon>Actinomycetes</taxon>
        <taxon>Micromonosporales</taxon>
        <taxon>Micromonosporaceae</taxon>
        <taxon>Catellatospora</taxon>
    </lineage>
</organism>
<dbReference type="AlphaFoldDB" id="A0A8J3LG42"/>
<dbReference type="GO" id="GO:0005886">
    <property type="term" value="C:plasma membrane"/>
    <property type="evidence" value="ECO:0007669"/>
    <property type="project" value="InterPro"/>
</dbReference>
<name>A0A8J3LG42_9ACTN</name>
<dbReference type="InterPro" id="IPR041916">
    <property type="entry name" value="Anti_sigma_zinc_sf"/>
</dbReference>
<gene>
    <name evidence="6" type="ORF">Cme02nite_03620</name>
</gene>
<keyword evidence="1" id="KW-0805">Transcription regulation</keyword>